<dbReference type="AlphaFoldDB" id="A0A2Z4PNY9"/>
<reference evidence="1 2" key="1">
    <citation type="submission" date="2016-06" db="EMBL/GenBank/DDBJ databases">
        <title>The sequenced genome of the ice-adhering bacterium Marinomonas primoryensis, from Antarctica.</title>
        <authorList>
            <person name="Graham L."/>
            <person name="Vance T.D.R."/>
            <person name="Davies P.L."/>
        </authorList>
    </citation>
    <scope>NUCLEOTIDE SEQUENCE [LARGE SCALE GENOMIC DNA]</scope>
    <source>
        <strain evidence="1 2">AceL</strain>
    </source>
</reference>
<sequence>MDAFSDITTVLNRYFDTLYYCDLDKFDKVFHERAIYITADESPTLCYEMGEYRKIIAQRESPASRQEPRKDCIDGIELAGENTARARVRCAIGSRNFVDFLTLIREGGQWKIIAKVFQIIEK</sequence>
<organism evidence="1 2">
    <name type="scientific">Marinomonas primoryensis</name>
    <dbReference type="NCBI Taxonomy" id="178399"/>
    <lineage>
        <taxon>Bacteria</taxon>
        <taxon>Pseudomonadati</taxon>
        <taxon>Pseudomonadota</taxon>
        <taxon>Gammaproteobacteria</taxon>
        <taxon>Oceanospirillales</taxon>
        <taxon>Oceanospirillaceae</taxon>
        <taxon>Marinomonas</taxon>
    </lineage>
</organism>
<dbReference type="EMBL" id="CP016181">
    <property type="protein sequence ID" value="AWX99166.1"/>
    <property type="molecule type" value="Genomic_DNA"/>
</dbReference>
<dbReference type="Pfam" id="PF12893">
    <property type="entry name" value="Lumazine_bd_2"/>
    <property type="match status" value="1"/>
</dbReference>
<evidence type="ECO:0008006" key="3">
    <source>
        <dbReference type="Google" id="ProtNLM"/>
    </source>
</evidence>
<dbReference type="InterPro" id="IPR032710">
    <property type="entry name" value="NTF2-like_dom_sf"/>
</dbReference>
<evidence type="ECO:0000313" key="2">
    <source>
        <dbReference type="Proteomes" id="UP000249898"/>
    </source>
</evidence>
<dbReference type="SUPFAM" id="SSF54427">
    <property type="entry name" value="NTF2-like"/>
    <property type="match status" value="1"/>
</dbReference>
<evidence type="ECO:0000313" key="1">
    <source>
        <dbReference type="EMBL" id="AWX99166.1"/>
    </source>
</evidence>
<proteinExistence type="predicted"/>
<dbReference type="Gene3D" id="3.10.450.50">
    <property type="match status" value="1"/>
</dbReference>
<gene>
    <name evidence="1" type="ORF">A8139_03480</name>
</gene>
<dbReference type="RefSeq" id="WP_112135718.1">
    <property type="nucleotide sequence ID" value="NZ_CP016181.1"/>
</dbReference>
<dbReference type="OrthoDB" id="5676998at2"/>
<dbReference type="InterPro" id="IPR039437">
    <property type="entry name" value="FrzH/put_lumazine-bd"/>
</dbReference>
<accession>A0A2Z4PNY9</accession>
<name>A0A2Z4PNY9_9GAMM</name>
<dbReference type="Proteomes" id="UP000249898">
    <property type="component" value="Chromosome"/>
</dbReference>
<protein>
    <recommendedName>
        <fullName evidence="3">Lumazine-binding protein</fullName>
    </recommendedName>
</protein>